<keyword evidence="1" id="KW-0229">DNA integration</keyword>
<keyword evidence="2" id="KW-0238">DNA-binding</keyword>
<comment type="caution">
    <text evidence="5">The sequence shown here is derived from an EMBL/GenBank/DDBJ whole genome shotgun (WGS) entry which is preliminary data.</text>
</comment>
<dbReference type="PANTHER" id="PTHR30349:SF36">
    <property type="entry name" value="PROPHAGE INTEGRASE INTR-RELATED"/>
    <property type="match status" value="1"/>
</dbReference>
<accession>A0A061JKI9</accession>
<dbReference type="PROSITE" id="PS51898">
    <property type="entry name" value="TYR_RECOMBINASE"/>
    <property type="match status" value="1"/>
</dbReference>
<dbReference type="Pfam" id="PF12167">
    <property type="entry name" value="Arm-DNA-bind_2"/>
    <property type="match status" value="1"/>
</dbReference>
<evidence type="ECO:0000256" key="2">
    <source>
        <dbReference type="ARBA" id="ARBA00023125"/>
    </source>
</evidence>
<evidence type="ECO:0000256" key="3">
    <source>
        <dbReference type="ARBA" id="ARBA00023172"/>
    </source>
</evidence>
<dbReference type="Pfam" id="PF00589">
    <property type="entry name" value="Phage_integrase"/>
    <property type="match status" value="1"/>
</dbReference>
<dbReference type="HOGENOM" id="CLU_027562_8_3_6"/>
<evidence type="ECO:0000313" key="5">
    <source>
        <dbReference type="EMBL" id="EWC40167.1"/>
    </source>
</evidence>
<dbReference type="OrthoDB" id="5391994at2"/>
<evidence type="ECO:0000313" key="6">
    <source>
        <dbReference type="Proteomes" id="UP000026923"/>
    </source>
</evidence>
<dbReference type="CDD" id="cd01189">
    <property type="entry name" value="INT_ICEBs1_C_like"/>
    <property type="match status" value="1"/>
</dbReference>
<dbReference type="GO" id="GO:0003677">
    <property type="term" value="F:DNA binding"/>
    <property type="evidence" value="ECO:0007669"/>
    <property type="project" value="UniProtKB-KW"/>
</dbReference>
<dbReference type="InterPro" id="IPR002104">
    <property type="entry name" value="Integrase_catalytic"/>
</dbReference>
<dbReference type="GO" id="GO:0006310">
    <property type="term" value="P:DNA recombination"/>
    <property type="evidence" value="ECO:0007669"/>
    <property type="project" value="UniProtKB-KW"/>
</dbReference>
<name>A0A061JKI9_STUST</name>
<dbReference type="Proteomes" id="UP000026923">
    <property type="component" value="Unassembled WGS sequence"/>
</dbReference>
<dbReference type="SUPFAM" id="SSF56349">
    <property type="entry name" value="DNA breaking-rejoining enzymes"/>
    <property type="match status" value="1"/>
</dbReference>
<gene>
    <name evidence="5" type="ORF">B597_016455</name>
</gene>
<dbReference type="Gene3D" id="1.10.150.130">
    <property type="match status" value="1"/>
</dbReference>
<dbReference type="AlphaFoldDB" id="A0A061JKI9"/>
<proteinExistence type="predicted"/>
<dbReference type="EMBL" id="AMCZ02000024">
    <property type="protein sequence ID" value="EWC40167.1"/>
    <property type="molecule type" value="Genomic_DNA"/>
</dbReference>
<sequence>MADGVEVRGRSIRVYFRYEGALCKEPFAGEPTPGNLERAERQAAIIRHEIQAGTFNYARWFPDSARVKEANFGHWIDLWLDIKRNELAPSAISSHESKIRCHIRRQWADRQAEDITFVEMQRWVQKKLMPKLHNKTVREIVAIVRQIYQLYRTTNQVAFDPTEGIVIRMPDDEDPDPFERKEIDAILGTPSPGREQELALIKFMIWTGPRVSEAIALAWEDVDLERGEVIFRRARVRSAYKVTKTKRSTRKLKLLKPALEALREQAERTKDLPAVEIEVTDRDNRTIRKQNVRFVFHNSHTDQAYSTADNMRNGWWNAHLRAAGVRHRGPNNCRHTFASQMLTSGVVPLDWIAEQMGHTSTAMIHKHYGTWINEDAADMTSLIERQLKL</sequence>
<dbReference type="InterPro" id="IPR022000">
    <property type="entry name" value="Min27-like_integrase_DNA_bind"/>
</dbReference>
<dbReference type="InterPro" id="IPR013762">
    <property type="entry name" value="Integrase-like_cat_sf"/>
</dbReference>
<evidence type="ECO:0000256" key="1">
    <source>
        <dbReference type="ARBA" id="ARBA00022908"/>
    </source>
</evidence>
<dbReference type="RefSeq" id="WP_024162232.1">
    <property type="nucleotide sequence ID" value="NZ_KK020676.1"/>
</dbReference>
<dbReference type="PANTHER" id="PTHR30349">
    <property type="entry name" value="PHAGE INTEGRASE-RELATED"/>
    <property type="match status" value="1"/>
</dbReference>
<evidence type="ECO:0000259" key="4">
    <source>
        <dbReference type="PROSITE" id="PS51898"/>
    </source>
</evidence>
<feature type="domain" description="Tyr recombinase" evidence="4">
    <location>
        <begin position="173"/>
        <end position="381"/>
    </location>
</feature>
<protein>
    <submittedName>
        <fullName evidence="5">Integrase</fullName>
    </submittedName>
</protein>
<dbReference type="InterPro" id="IPR011010">
    <property type="entry name" value="DNA_brk_join_enz"/>
</dbReference>
<reference evidence="5 6" key="1">
    <citation type="journal article" date="2013" name="Genome Announc.">
        <title>Draft Genome of the Nitrogen-Fixing Bacterium Pseudomonas stutzeri Strain KOS6 Isolated from Industrial Hydrocarbon Sludge.</title>
        <authorList>
            <person name="Grigoryeva T.V."/>
            <person name="Laikov A.V."/>
            <person name="Naumova R.P."/>
            <person name="Manolov A.I."/>
            <person name="Larin A.K."/>
            <person name="Karpova I.Y."/>
            <person name="Semashko T.A."/>
            <person name="Alexeev D.G."/>
            <person name="Kostryukova E.S."/>
            <person name="Muller R."/>
            <person name="Govorun V.M."/>
        </authorList>
    </citation>
    <scope>NUCLEOTIDE SEQUENCE [LARGE SCALE GENOMIC DNA]</scope>
    <source>
        <strain evidence="5 6">KOS6</strain>
    </source>
</reference>
<dbReference type="eggNOG" id="COG0582">
    <property type="taxonomic scope" value="Bacteria"/>
</dbReference>
<dbReference type="GO" id="GO:0015074">
    <property type="term" value="P:DNA integration"/>
    <property type="evidence" value="ECO:0007669"/>
    <property type="project" value="UniProtKB-KW"/>
</dbReference>
<dbReference type="InterPro" id="IPR010998">
    <property type="entry name" value="Integrase_recombinase_N"/>
</dbReference>
<dbReference type="Gene3D" id="1.10.443.10">
    <property type="entry name" value="Intergrase catalytic core"/>
    <property type="match status" value="1"/>
</dbReference>
<organism evidence="5 6">
    <name type="scientific">Stutzerimonas stutzeri KOS6</name>
    <dbReference type="NCBI Taxonomy" id="1218352"/>
    <lineage>
        <taxon>Bacteria</taxon>
        <taxon>Pseudomonadati</taxon>
        <taxon>Pseudomonadota</taxon>
        <taxon>Gammaproteobacteria</taxon>
        <taxon>Pseudomonadales</taxon>
        <taxon>Pseudomonadaceae</taxon>
        <taxon>Stutzerimonas</taxon>
    </lineage>
</organism>
<keyword evidence="3" id="KW-0233">DNA recombination</keyword>
<dbReference type="InterPro" id="IPR050090">
    <property type="entry name" value="Tyrosine_recombinase_XerCD"/>
</dbReference>